<feature type="transmembrane region" description="Helical" evidence="6">
    <location>
        <begin position="21"/>
        <end position="48"/>
    </location>
</feature>
<evidence type="ECO:0000313" key="8">
    <source>
        <dbReference type="WBParaSite" id="maker-uti_cns_0009795-snap-gene-0.7-mRNA-1"/>
    </source>
</evidence>
<organism evidence="7 8">
    <name type="scientific">Macrostomum lignano</name>
    <dbReference type="NCBI Taxonomy" id="282301"/>
    <lineage>
        <taxon>Eukaryota</taxon>
        <taxon>Metazoa</taxon>
        <taxon>Spiralia</taxon>
        <taxon>Lophotrochozoa</taxon>
        <taxon>Platyhelminthes</taxon>
        <taxon>Rhabditophora</taxon>
        <taxon>Macrostomorpha</taxon>
        <taxon>Macrostomida</taxon>
        <taxon>Macrostomidae</taxon>
        <taxon>Macrostomum</taxon>
    </lineage>
</organism>
<feature type="transmembrane region" description="Helical" evidence="6">
    <location>
        <begin position="68"/>
        <end position="88"/>
    </location>
</feature>
<evidence type="ECO:0000256" key="6">
    <source>
        <dbReference type="RuleBase" id="RU361218"/>
    </source>
</evidence>
<dbReference type="AlphaFoldDB" id="A0A1I8I401"/>
<keyword evidence="5 6" id="KW-0472">Membrane</keyword>
<dbReference type="Proteomes" id="UP000095280">
    <property type="component" value="Unplaced"/>
</dbReference>
<dbReference type="Gene3D" id="1.10.1450.10">
    <property type="entry name" value="Tetraspanin"/>
    <property type="match status" value="1"/>
</dbReference>
<dbReference type="WBParaSite" id="maker-uti_cns_0009795-snap-gene-0.7-mRNA-1">
    <property type="protein sequence ID" value="maker-uti_cns_0009795-snap-gene-0.7-mRNA-1"/>
    <property type="gene ID" value="maker-uti_cns_0009795-snap-gene-0.7"/>
</dbReference>
<sequence>MYFSSAAQTEAMASGGGKPSLFLKIFLIIVNALFLLVGALVLGVGIYLCTSAELGRFSDVIAAMETLKSIRVILIGCGCVILLVGLFGCSGSCKESSCLLTVYAFLLAILLIANITVAILSFTFSKEVKSFAKDRMAVSMRSLYGNGTDPSGRLFTDAVDNIQREEQCCGWSGLGSPSLFNSTPWFRVINANSSSSSSSGDKIRTFPDSCCALTKGPKYESCAYSTDEKKSREEGIIHEMDCWDRLIDVSGTFIHATIGTVIAAILLQIVCLICAIVLLCQIRRGSDGGIHV</sequence>
<reference evidence="8" key="1">
    <citation type="submission" date="2016-11" db="UniProtKB">
        <authorList>
            <consortium name="WormBaseParasite"/>
        </authorList>
    </citation>
    <scope>IDENTIFICATION</scope>
</reference>
<evidence type="ECO:0000256" key="1">
    <source>
        <dbReference type="ARBA" id="ARBA00004141"/>
    </source>
</evidence>
<keyword evidence="4 6" id="KW-1133">Transmembrane helix</keyword>
<accession>A0A1I8I401</accession>
<evidence type="ECO:0000256" key="2">
    <source>
        <dbReference type="ARBA" id="ARBA00006840"/>
    </source>
</evidence>
<keyword evidence="3 6" id="KW-0812">Transmembrane</keyword>
<dbReference type="InterPro" id="IPR018503">
    <property type="entry name" value="Tetraspanin_CS"/>
</dbReference>
<dbReference type="PROSITE" id="PS00421">
    <property type="entry name" value="TM4_1"/>
    <property type="match status" value="1"/>
</dbReference>
<dbReference type="Pfam" id="PF00335">
    <property type="entry name" value="Tetraspanin"/>
    <property type="match status" value="1"/>
</dbReference>
<comment type="similarity">
    <text evidence="2 6">Belongs to the tetraspanin (TM4SF) family.</text>
</comment>
<evidence type="ECO:0000313" key="7">
    <source>
        <dbReference type="Proteomes" id="UP000095280"/>
    </source>
</evidence>
<dbReference type="PIRSF" id="PIRSF002419">
    <property type="entry name" value="Tetraspanin"/>
    <property type="match status" value="1"/>
</dbReference>
<feature type="transmembrane region" description="Helical" evidence="6">
    <location>
        <begin position="253"/>
        <end position="280"/>
    </location>
</feature>
<comment type="subcellular location">
    <subcellularLocation>
        <location evidence="1 6">Membrane</location>
        <topology evidence="1 6">Multi-pass membrane protein</topology>
    </subcellularLocation>
</comment>
<evidence type="ECO:0000256" key="4">
    <source>
        <dbReference type="ARBA" id="ARBA00022989"/>
    </source>
</evidence>
<dbReference type="PANTHER" id="PTHR19282:SF544">
    <property type="entry name" value="TETRASPANIN"/>
    <property type="match status" value="1"/>
</dbReference>
<dbReference type="InterPro" id="IPR018499">
    <property type="entry name" value="Tetraspanin/Peripherin"/>
</dbReference>
<dbReference type="SUPFAM" id="SSF48652">
    <property type="entry name" value="Tetraspanin"/>
    <property type="match status" value="1"/>
</dbReference>
<protein>
    <recommendedName>
        <fullName evidence="6">Tetraspanin</fullName>
    </recommendedName>
</protein>
<dbReference type="PANTHER" id="PTHR19282">
    <property type="entry name" value="TETRASPANIN"/>
    <property type="match status" value="1"/>
</dbReference>
<dbReference type="PRINTS" id="PR00259">
    <property type="entry name" value="TMFOUR"/>
</dbReference>
<dbReference type="InterPro" id="IPR000301">
    <property type="entry name" value="Tetraspanin_animals"/>
</dbReference>
<proteinExistence type="inferred from homology"/>
<dbReference type="InterPro" id="IPR008952">
    <property type="entry name" value="Tetraspanin_EC2_sf"/>
</dbReference>
<evidence type="ECO:0000256" key="3">
    <source>
        <dbReference type="ARBA" id="ARBA00022692"/>
    </source>
</evidence>
<feature type="transmembrane region" description="Helical" evidence="6">
    <location>
        <begin position="100"/>
        <end position="124"/>
    </location>
</feature>
<name>A0A1I8I401_9PLAT</name>
<evidence type="ECO:0000256" key="5">
    <source>
        <dbReference type="ARBA" id="ARBA00023136"/>
    </source>
</evidence>
<keyword evidence="7" id="KW-1185">Reference proteome</keyword>
<dbReference type="GO" id="GO:0005886">
    <property type="term" value="C:plasma membrane"/>
    <property type="evidence" value="ECO:0007669"/>
    <property type="project" value="TreeGrafter"/>
</dbReference>